<protein>
    <submittedName>
        <fullName evidence="2">Uncharacterized protein</fullName>
    </submittedName>
</protein>
<name>A0A9P7AGZ4_9AGAM</name>
<gene>
    <name evidence="2" type="ORF">HD556DRAFT_912882</name>
</gene>
<dbReference type="EMBL" id="JABBWE010000071">
    <property type="protein sequence ID" value="KAG1788107.1"/>
    <property type="molecule type" value="Genomic_DNA"/>
</dbReference>
<dbReference type="GeneID" id="64605780"/>
<evidence type="ECO:0000313" key="3">
    <source>
        <dbReference type="Proteomes" id="UP000719766"/>
    </source>
</evidence>
<proteinExistence type="predicted"/>
<comment type="caution">
    <text evidence="2">The sequence shown here is derived from an EMBL/GenBank/DDBJ whole genome shotgun (WGS) entry which is preliminary data.</text>
</comment>
<evidence type="ECO:0000256" key="1">
    <source>
        <dbReference type="SAM" id="MobiDB-lite"/>
    </source>
</evidence>
<dbReference type="RefSeq" id="XP_041155384.1">
    <property type="nucleotide sequence ID" value="XM_041312016.1"/>
</dbReference>
<feature type="compositionally biased region" description="Basic and acidic residues" evidence="1">
    <location>
        <begin position="37"/>
        <end position="50"/>
    </location>
</feature>
<evidence type="ECO:0000313" key="2">
    <source>
        <dbReference type="EMBL" id="KAG1788107.1"/>
    </source>
</evidence>
<accession>A0A9P7AGZ4</accession>
<feature type="region of interest" description="Disordered" evidence="1">
    <location>
        <begin position="1"/>
        <end position="77"/>
    </location>
</feature>
<dbReference type="OrthoDB" id="2680070at2759"/>
<keyword evidence="3" id="KW-1185">Reference proteome</keyword>
<sequence>MTKAKHDTVYDGEAISDARPYKKARTADTGGESNDVDTGKETDVTQHHEETEETTATMSQSDGAQKGGSAGVKRTPGALQPTLTVRSVLPNPTKCLIDDSEIEGYDEILVGRLRKLSGYTNAKANIYALGKLLPTATWGQYNPVNDRSKILCNPATGEPLTLWVVGRIARMWFTKFGAPENQASLTVMPLSKSLGQQSAILLAKMSSPTLNINQQSAQVIRAIKWQNGKKNDGETTAMLFDAVYDVRAEGSLKTYSERPLWNLGDLKTGDLILLEMKMTKYSKKLEDKWHSRAQYEMIAISLLDISDMPEEDNQGTSQIDGLAI</sequence>
<reference evidence="2" key="1">
    <citation type="journal article" date="2020" name="New Phytol.">
        <title>Comparative genomics reveals dynamic genome evolution in host specialist ectomycorrhizal fungi.</title>
        <authorList>
            <person name="Lofgren L.A."/>
            <person name="Nguyen N.H."/>
            <person name="Vilgalys R."/>
            <person name="Ruytinx J."/>
            <person name="Liao H.L."/>
            <person name="Branco S."/>
            <person name="Kuo A."/>
            <person name="LaButti K."/>
            <person name="Lipzen A."/>
            <person name="Andreopoulos W."/>
            <person name="Pangilinan J."/>
            <person name="Riley R."/>
            <person name="Hundley H."/>
            <person name="Na H."/>
            <person name="Barry K."/>
            <person name="Grigoriev I.V."/>
            <person name="Stajich J.E."/>
            <person name="Kennedy P.G."/>
        </authorList>
    </citation>
    <scope>NUCLEOTIDE SEQUENCE</scope>
    <source>
        <strain evidence="2">S12</strain>
    </source>
</reference>
<dbReference type="Proteomes" id="UP000719766">
    <property type="component" value="Unassembled WGS sequence"/>
</dbReference>
<organism evidence="2 3">
    <name type="scientific">Suillus plorans</name>
    <dbReference type="NCBI Taxonomy" id="116603"/>
    <lineage>
        <taxon>Eukaryota</taxon>
        <taxon>Fungi</taxon>
        <taxon>Dikarya</taxon>
        <taxon>Basidiomycota</taxon>
        <taxon>Agaricomycotina</taxon>
        <taxon>Agaricomycetes</taxon>
        <taxon>Agaricomycetidae</taxon>
        <taxon>Boletales</taxon>
        <taxon>Suillineae</taxon>
        <taxon>Suillaceae</taxon>
        <taxon>Suillus</taxon>
    </lineage>
</organism>
<dbReference type="AlphaFoldDB" id="A0A9P7AGZ4"/>